<evidence type="ECO:0000256" key="4">
    <source>
        <dbReference type="ARBA" id="ARBA00004496"/>
    </source>
</evidence>
<evidence type="ECO:0000256" key="10">
    <source>
        <dbReference type="ARBA" id="ARBA00023054"/>
    </source>
</evidence>
<dbReference type="GO" id="GO:0031902">
    <property type="term" value="C:late endosome membrane"/>
    <property type="evidence" value="ECO:0007669"/>
    <property type="project" value="UniProtKB-SubCell"/>
</dbReference>
<evidence type="ECO:0000256" key="17">
    <source>
        <dbReference type="SAM" id="MobiDB-lite"/>
    </source>
</evidence>
<evidence type="ECO:0000256" key="7">
    <source>
        <dbReference type="ARBA" id="ARBA00022553"/>
    </source>
</evidence>
<dbReference type="Pfam" id="PF00787">
    <property type="entry name" value="PX"/>
    <property type="match status" value="1"/>
</dbReference>
<evidence type="ECO:0000256" key="3">
    <source>
        <dbReference type="ARBA" id="ARBA00004492"/>
    </source>
</evidence>
<keyword evidence="12" id="KW-0472">Membrane</keyword>
<evidence type="ECO:0000256" key="6">
    <source>
        <dbReference type="ARBA" id="ARBA00022490"/>
    </source>
</evidence>
<keyword evidence="20" id="KW-1185">Reference proteome</keyword>
<protein>
    <recommendedName>
        <fullName evidence="15">Sorting nexin-16</fullName>
    </recommendedName>
</protein>
<evidence type="ECO:0000313" key="20">
    <source>
        <dbReference type="Proteomes" id="UP000261660"/>
    </source>
</evidence>
<evidence type="ECO:0000256" key="9">
    <source>
        <dbReference type="ARBA" id="ARBA00022927"/>
    </source>
</evidence>
<reference evidence="19" key="1">
    <citation type="submission" date="2025-08" db="UniProtKB">
        <authorList>
            <consortium name="Ensembl"/>
        </authorList>
    </citation>
    <scope>IDENTIFICATION</scope>
</reference>
<dbReference type="GO" id="GO:0008333">
    <property type="term" value="P:endosome to lysosome transport"/>
    <property type="evidence" value="ECO:0007669"/>
    <property type="project" value="TreeGrafter"/>
</dbReference>
<reference evidence="19" key="2">
    <citation type="submission" date="2025-09" db="UniProtKB">
        <authorList>
            <consortium name="Ensembl"/>
        </authorList>
    </citation>
    <scope>IDENTIFICATION</scope>
</reference>
<dbReference type="OrthoDB" id="76516at2759"/>
<dbReference type="InterPro" id="IPR001683">
    <property type="entry name" value="PX_dom"/>
</dbReference>
<keyword evidence="10 16" id="KW-0175">Coiled coil</keyword>
<dbReference type="GO" id="GO:0045022">
    <property type="term" value="P:early endosome to late endosome transport"/>
    <property type="evidence" value="ECO:0007669"/>
    <property type="project" value="TreeGrafter"/>
</dbReference>
<evidence type="ECO:0000256" key="13">
    <source>
        <dbReference type="ARBA" id="ARBA00023228"/>
    </source>
</evidence>
<dbReference type="InterPro" id="IPR037911">
    <property type="entry name" value="SNX16_PX"/>
</dbReference>
<dbReference type="STRING" id="56723.ENSLBEP00000037843"/>
<keyword evidence="6" id="KW-0963">Cytoplasm</keyword>
<dbReference type="Gene3D" id="3.30.1520.10">
    <property type="entry name" value="Phox-like domain"/>
    <property type="match status" value="1"/>
</dbReference>
<dbReference type="RefSeq" id="XP_020501024.1">
    <property type="nucleotide sequence ID" value="XM_020645368.2"/>
</dbReference>
<keyword evidence="13" id="KW-0458">Lysosome</keyword>
<dbReference type="CDD" id="cd07276">
    <property type="entry name" value="PX_SNX16"/>
    <property type="match status" value="1"/>
</dbReference>
<dbReference type="SUPFAM" id="SSF64268">
    <property type="entry name" value="PX domain"/>
    <property type="match status" value="1"/>
</dbReference>
<sequence>MASPFVPVPVPFDRVSAGGSSKLRRPPRASSLGSVSSSSDSSLPRAAGEDLIGRGCGGLVSQRQSRCIDRGSRSRTPPPLQSPVTRARMNGSLDHAVEYSTCPRSISDPVGSQQVEEEEEERPITPTVLGYEVMEERAKFTVFKVLVRKSADESWVVFRRYTDFSRLNDKLKEMFPGFRLSLPPKRWFKDNYDTDFLEDRQLGLQAFLQNLVAHKDIANCMAVREFLCLDDPPGPFDSLEESRAFCETLEESNYRLQKELQEKQKEISSLKRRLEEKEQAILLLEKKINGECVSPGSLCGLSAQSSESGAEVDVESSVAEADQDMTEDSSRRCEVQPVRSSACWCGPSLSASPPVIQVTQLYHHKLEH</sequence>
<dbReference type="AlphaFoldDB" id="A0A3Q3H2I5"/>
<dbReference type="GO" id="GO:0006622">
    <property type="term" value="P:protein targeting to lysosome"/>
    <property type="evidence" value="ECO:0007669"/>
    <property type="project" value="TreeGrafter"/>
</dbReference>
<evidence type="ECO:0000256" key="14">
    <source>
        <dbReference type="ARBA" id="ARBA00063452"/>
    </source>
</evidence>
<dbReference type="PANTHER" id="PTHR22999">
    <property type="entry name" value="PX SERINE/THREONINE KINASE PXK"/>
    <property type="match status" value="1"/>
</dbReference>
<dbReference type="InterPro" id="IPR051837">
    <property type="entry name" value="SortingNexin/PXDomain-PKLike"/>
</dbReference>
<evidence type="ECO:0000259" key="18">
    <source>
        <dbReference type="PROSITE" id="PS50195"/>
    </source>
</evidence>
<dbReference type="CTD" id="64089"/>
<dbReference type="FunFam" id="3.30.1520.10:FF:000011">
    <property type="entry name" value="Putative sorting nexin-16"/>
    <property type="match status" value="1"/>
</dbReference>
<dbReference type="Ensembl" id="ENSLBET00000039405.1">
    <property type="protein sequence ID" value="ENSLBEP00000037843.1"/>
    <property type="gene ID" value="ENSLBEG00000028240.1"/>
</dbReference>
<evidence type="ECO:0000256" key="15">
    <source>
        <dbReference type="ARBA" id="ARBA00071931"/>
    </source>
</evidence>
<feature type="region of interest" description="Disordered" evidence="17">
    <location>
        <begin position="103"/>
        <end position="123"/>
    </location>
</feature>
<comment type="subunit">
    <text evidence="14">Homooligomer. Interacts with EGFR.</text>
</comment>
<evidence type="ECO:0000256" key="8">
    <source>
        <dbReference type="ARBA" id="ARBA00022753"/>
    </source>
</evidence>
<dbReference type="GeneTree" id="ENSGT00390000005651"/>
<dbReference type="GO" id="GO:0031901">
    <property type="term" value="C:early endosome membrane"/>
    <property type="evidence" value="ECO:0007669"/>
    <property type="project" value="UniProtKB-SubCell"/>
</dbReference>
<evidence type="ECO:0000256" key="1">
    <source>
        <dbReference type="ARBA" id="ARBA00004146"/>
    </source>
</evidence>
<evidence type="ECO:0000256" key="12">
    <source>
        <dbReference type="ARBA" id="ARBA00023136"/>
    </source>
</evidence>
<dbReference type="GO" id="GO:0005764">
    <property type="term" value="C:lysosome"/>
    <property type="evidence" value="ECO:0007669"/>
    <property type="project" value="UniProtKB-SubCell"/>
</dbReference>
<keyword evidence="9" id="KW-0653">Protein transport</keyword>
<dbReference type="SMART" id="SM00312">
    <property type="entry name" value="PX"/>
    <property type="match status" value="1"/>
</dbReference>
<dbReference type="PANTHER" id="PTHR22999:SF23">
    <property type="entry name" value="SORTING NEXIN-16"/>
    <property type="match status" value="1"/>
</dbReference>
<dbReference type="PROSITE" id="PS50195">
    <property type="entry name" value="PX"/>
    <property type="match status" value="1"/>
</dbReference>
<keyword evidence="5" id="KW-0813">Transport</keyword>
<evidence type="ECO:0000256" key="16">
    <source>
        <dbReference type="SAM" id="Coils"/>
    </source>
</evidence>
<proteinExistence type="predicted"/>
<dbReference type="GO" id="GO:0035091">
    <property type="term" value="F:phosphatidylinositol binding"/>
    <property type="evidence" value="ECO:0007669"/>
    <property type="project" value="InterPro"/>
</dbReference>
<evidence type="ECO:0000313" key="19">
    <source>
        <dbReference type="Ensembl" id="ENSLBEP00000037843.1"/>
    </source>
</evidence>
<feature type="compositionally biased region" description="Pro residues" evidence="17">
    <location>
        <begin position="1"/>
        <end position="10"/>
    </location>
</feature>
<feature type="compositionally biased region" description="Low complexity" evidence="17">
    <location>
        <begin position="30"/>
        <end position="42"/>
    </location>
</feature>
<comment type="subcellular location">
    <subcellularLocation>
        <location evidence="4">Cytoplasm</location>
    </subcellularLocation>
    <subcellularLocation>
        <location evidence="1">Early endosome membrane</location>
    </subcellularLocation>
    <subcellularLocation>
        <location evidence="3">Late endosome membrane</location>
        <topology evidence="3">Peripheral membrane protein</topology>
        <orientation evidence="3">Cytoplasmic side</orientation>
    </subcellularLocation>
    <subcellularLocation>
        <location evidence="2">Lysosome</location>
    </subcellularLocation>
</comment>
<evidence type="ECO:0000256" key="2">
    <source>
        <dbReference type="ARBA" id="ARBA00004371"/>
    </source>
</evidence>
<feature type="domain" description="PX" evidence="18">
    <location>
        <begin position="121"/>
        <end position="234"/>
    </location>
</feature>
<name>A0A3Q3H2I5_9LABR</name>
<keyword evidence="7" id="KW-0597">Phosphoprotein</keyword>
<dbReference type="InterPro" id="IPR036871">
    <property type="entry name" value="PX_dom_sf"/>
</dbReference>
<dbReference type="Proteomes" id="UP000261660">
    <property type="component" value="Unplaced"/>
</dbReference>
<feature type="region of interest" description="Disordered" evidence="17">
    <location>
        <begin position="1"/>
        <end position="86"/>
    </location>
</feature>
<dbReference type="InParanoid" id="A0A3Q3H2I5"/>
<dbReference type="GeneID" id="109992667"/>
<evidence type="ECO:0000256" key="11">
    <source>
        <dbReference type="ARBA" id="ARBA00023121"/>
    </source>
</evidence>
<evidence type="ECO:0000256" key="5">
    <source>
        <dbReference type="ARBA" id="ARBA00022448"/>
    </source>
</evidence>
<keyword evidence="8" id="KW-0967">Endosome</keyword>
<feature type="coiled-coil region" evidence="16">
    <location>
        <begin position="246"/>
        <end position="287"/>
    </location>
</feature>
<accession>A0A3Q3H2I5</accession>
<organism evidence="19 20">
    <name type="scientific">Labrus bergylta</name>
    <name type="common">ballan wrasse</name>
    <dbReference type="NCBI Taxonomy" id="56723"/>
    <lineage>
        <taxon>Eukaryota</taxon>
        <taxon>Metazoa</taxon>
        <taxon>Chordata</taxon>
        <taxon>Craniata</taxon>
        <taxon>Vertebrata</taxon>
        <taxon>Euteleostomi</taxon>
        <taxon>Actinopterygii</taxon>
        <taxon>Neopterygii</taxon>
        <taxon>Teleostei</taxon>
        <taxon>Neoteleostei</taxon>
        <taxon>Acanthomorphata</taxon>
        <taxon>Eupercaria</taxon>
        <taxon>Labriformes</taxon>
        <taxon>Labridae</taxon>
        <taxon>Labrus</taxon>
    </lineage>
</organism>
<feature type="region of interest" description="Disordered" evidence="17">
    <location>
        <begin position="310"/>
        <end position="330"/>
    </location>
</feature>
<keyword evidence="11" id="KW-0446">Lipid-binding</keyword>